<keyword evidence="3" id="KW-1185">Reference proteome</keyword>
<dbReference type="AlphaFoldDB" id="A0A8K1CDZ0"/>
<accession>A0A8K1CDZ0</accession>
<feature type="transmembrane region" description="Helical" evidence="1">
    <location>
        <begin position="235"/>
        <end position="259"/>
    </location>
</feature>
<evidence type="ECO:0000313" key="3">
    <source>
        <dbReference type="Proteomes" id="UP000794436"/>
    </source>
</evidence>
<name>A0A8K1CDZ0_PYTOL</name>
<sequence>MADSRPSTRTQPPTLGSRAISLCIAIVLSLHVAYGVSYAYEAKRYFQQAVMDMKRINAITKALSIDLHADRHMARTLAATSTLLATWHFWGIVRAARASLLHRRLLLTTPETIQIAKLTRQLTSRMQSKRKLRGSCCTGCYKRVLAPIKHAFHRIHSTWREFFTIDGKRYELGAGIREIIEITTQLHVVYRISGVAISKRLNDLAAVVFILNCFSTPLVHLALGRKASAYVRRLGRHVVGMIFTALINIAMTNAMWSYVEAAAIKPEFWFDQVAATQLRFLGKETVINSWLRVVSTRGAMCMAIFALEGLKIRLSASNDPIKSVVAVSDVPLPESSSDPKTPDAKKSSIILRLFRLVVSFIRRIPFVEVLAVSVGILVLVAHIQAGMHPPPHTPGLQCDMPLHPWAVFKWPCGVVELNCHRAGVSGQASEIDTLLEKLDPGSVSAMRLTHCSRLEMPPRIKTFSNLAMFEVYNASLVRWEVESALTKTSHPHLGTLWLIRVQNLAQLPPGVLEPGFPSINVHVCVTDLTALPSDLDQRWPTDAVRVAIERSALSSVPDSLVRLNPIVVSVSRNQITTLASVQLGSIVTPLGLADNPITALPDEGYANIDLDLRYTQVTKVPGWMTLPNVPRTLLAGGSPLCDGIETAQTKINAITLVCTLPASKDDVLTFPLGQIDAQRAL</sequence>
<dbReference type="Proteomes" id="UP000794436">
    <property type="component" value="Unassembled WGS sequence"/>
</dbReference>
<dbReference type="OrthoDB" id="156623at2759"/>
<reference evidence="2" key="1">
    <citation type="submission" date="2019-03" db="EMBL/GenBank/DDBJ databases">
        <title>Long read genome sequence of the mycoparasitic Pythium oligandrum ATCC 38472 isolated from sugarbeet rhizosphere.</title>
        <authorList>
            <person name="Gaulin E."/>
        </authorList>
    </citation>
    <scope>NUCLEOTIDE SEQUENCE</scope>
    <source>
        <strain evidence="2">ATCC 38472_TT</strain>
    </source>
</reference>
<gene>
    <name evidence="2" type="ORF">Poli38472_014486</name>
</gene>
<proteinExistence type="predicted"/>
<keyword evidence="1" id="KW-1133">Transmembrane helix</keyword>
<dbReference type="InterPro" id="IPR032675">
    <property type="entry name" value="LRR_dom_sf"/>
</dbReference>
<comment type="caution">
    <text evidence="2">The sequence shown here is derived from an EMBL/GenBank/DDBJ whole genome shotgun (WGS) entry which is preliminary data.</text>
</comment>
<dbReference type="Gene3D" id="3.80.10.10">
    <property type="entry name" value="Ribonuclease Inhibitor"/>
    <property type="match status" value="1"/>
</dbReference>
<feature type="transmembrane region" description="Helical" evidence="1">
    <location>
        <begin position="204"/>
        <end position="223"/>
    </location>
</feature>
<evidence type="ECO:0000256" key="1">
    <source>
        <dbReference type="SAM" id="Phobius"/>
    </source>
</evidence>
<protein>
    <submittedName>
        <fullName evidence="2">Uncharacterized protein</fullName>
    </submittedName>
</protein>
<evidence type="ECO:0000313" key="2">
    <source>
        <dbReference type="EMBL" id="TMW61025.1"/>
    </source>
</evidence>
<keyword evidence="1" id="KW-0812">Transmembrane</keyword>
<keyword evidence="1" id="KW-0472">Membrane</keyword>
<dbReference type="EMBL" id="SPLM01000078">
    <property type="protein sequence ID" value="TMW61025.1"/>
    <property type="molecule type" value="Genomic_DNA"/>
</dbReference>
<dbReference type="SUPFAM" id="SSF52058">
    <property type="entry name" value="L domain-like"/>
    <property type="match status" value="1"/>
</dbReference>
<feature type="transmembrane region" description="Helical" evidence="1">
    <location>
        <begin position="364"/>
        <end position="383"/>
    </location>
</feature>
<organism evidence="2 3">
    <name type="scientific">Pythium oligandrum</name>
    <name type="common">Mycoparasitic fungus</name>
    <dbReference type="NCBI Taxonomy" id="41045"/>
    <lineage>
        <taxon>Eukaryota</taxon>
        <taxon>Sar</taxon>
        <taxon>Stramenopiles</taxon>
        <taxon>Oomycota</taxon>
        <taxon>Peronosporomycetes</taxon>
        <taxon>Pythiales</taxon>
        <taxon>Pythiaceae</taxon>
        <taxon>Pythium</taxon>
    </lineage>
</organism>